<reference evidence="4 5" key="1">
    <citation type="submission" date="2018-06" db="EMBL/GenBank/DDBJ databases">
        <authorList>
            <consortium name="Pathogen Informatics"/>
            <person name="Doyle S."/>
        </authorList>
    </citation>
    <scope>NUCLEOTIDE SEQUENCE [LARGE SCALE GENOMIC DNA]</scope>
    <source>
        <strain evidence="4 5">NCTC10786</strain>
    </source>
</reference>
<dbReference type="PANTHER" id="PTHR43702">
    <property type="entry name" value="L-FUCOSE-PROTON SYMPORTER"/>
    <property type="match status" value="1"/>
</dbReference>
<evidence type="ECO:0000313" key="5">
    <source>
        <dbReference type="Proteomes" id="UP000251584"/>
    </source>
</evidence>
<gene>
    <name evidence="4" type="primary">tsgA_1</name>
    <name evidence="4" type="ORF">NCTC10786_03877</name>
</gene>
<dbReference type="AlphaFoldDB" id="A0A2X2W711"/>
<dbReference type="SUPFAM" id="SSF103473">
    <property type="entry name" value="MFS general substrate transporter"/>
    <property type="match status" value="1"/>
</dbReference>
<feature type="transmembrane region" description="Helical" evidence="3">
    <location>
        <begin position="131"/>
        <end position="155"/>
    </location>
</feature>
<dbReference type="GO" id="GO:0005886">
    <property type="term" value="C:plasma membrane"/>
    <property type="evidence" value="ECO:0007669"/>
    <property type="project" value="UniProtKB-SubCell"/>
</dbReference>
<feature type="transmembrane region" description="Helical" evidence="3">
    <location>
        <begin position="97"/>
        <end position="119"/>
    </location>
</feature>
<keyword evidence="3" id="KW-0472">Membrane</keyword>
<evidence type="ECO:0000256" key="2">
    <source>
        <dbReference type="ARBA" id="ARBA00022475"/>
    </source>
</evidence>
<protein>
    <submittedName>
        <fullName evidence="4">Major facilitator superfamily protein</fullName>
    </submittedName>
</protein>
<evidence type="ECO:0000256" key="3">
    <source>
        <dbReference type="SAM" id="Phobius"/>
    </source>
</evidence>
<evidence type="ECO:0000256" key="1">
    <source>
        <dbReference type="ARBA" id="ARBA00004429"/>
    </source>
</evidence>
<dbReference type="EMBL" id="UAVY01000007">
    <property type="protein sequence ID" value="SQB37066.1"/>
    <property type="molecule type" value="Genomic_DNA"/>
</dbReference>
<sequence length="195" mass="21473">MVKEKWGIGVLFLSIAALCYILGQLGFISWVPEYAKGLGMSLNDAGTLVSDFWMSYMFGMWAFSFILRFFDLQRILTVLAGLAAVLMYLFIKAQPEHMAWFILTLGFFSSAIYTSIITLGSQQTKVPSPKLVNFVLTCGTIGTMLTFVVTGPIVAHSGPQAALLTANGLYAVVFVMCFILGFVTRHRQHNVPAAH</sequence>
<dbReference type="Proteomes" id="UP000251584">
    <property type="component" value="Unassembled WGS sequence"/>
</dbReference>
<keyword evidence="3" id="KW-0812">Transmembrane</keyword>
<organism evidence="4 5">
    <name type="scientific">Citrobacter koseri</name>
    <name type="common">Citrobacter diversus</name>
    <dbReference type="NCBI Taxonomy" id="545"/>
    <lineage>
        <taxon>Bacteria</taxon>
        <taxon>Pseudomonadati</taxon>
        <taxon>Pseudomonadota</taxon>
        <taxon>Gammaproteobacteria</taxon>
        <taxon>Enterobacterales</taxon>
        <taxon>Enterobacteriaceae</taxon>
        <taxon>Citrobacter</taxon>
    </lineage>
</organism>
<feature type="transmembrane region" description="Helical" evidence="3">
    <location>
        <begin position="75"/>
        <end position="91"/>
    </location>
</feature>
<feature type="transmembrane region" description="Helical" evidence="3">
    <location>
        <begin position="52"/>
        <end position="70"/>
    </location>
</feature>
<proteinExistence type="predicted"/>
<feature type="transmembrane region" description="Helical" evidence="3">
    <location>
        <begin position="7"/>
        <end position="32"/>
    </location>
</feature>
<dbReference type="NCBIfam" id="NF002982">
    <property type="entry name" value="PRK03699.1"/>
    <property type="match status" value="1"/>
</dbReference>
<evidence type="ECO:0000313" key="4">
    <source>
        <dbReference type="EMBL" id="SQB37066.1"/>
    </source>
</evidence>
<comment type="subcellular location">
    <subcellularLocation>
        <location evidence="1">Cell inner membrane</location>
        <topology evidence="1">Multi-pass membrane protein</topology>
    </subcellularLocation>
</comment>
<feature type="transmembrane region" description="Helical" evidence="3">
    <location>
        <begin position="161"/>
        <end position="183"/>
    </location>
</feature>
<dbReference type="PANTHER" id="PTHR43702:SF3">
    <property type="entry name" value="PROTEIN TSGA"/>
    <property type="match status" value="1"/>
</dbReference>
<dbReference type="InterPro" id="IPR050375">
    <property type="entry name" value="MFS_TsgA-like"/>
</dbReference>
<dbReference type="Gene3D" id="1.20.1250.20">
    <property type="entry name" value="MFS general substrate transporter like domains"/>
    <property type="match status" value="1"/>
</dbReference>
<keyword evidence="2" id="KW-1003">Cell membrane</keyword>
<dbReference type="InterPro" id="IPR036259">
    <property type="entry name" value="MFS_trans_sf"/>
</dbReference>
<dbReference type="FunFam" id="1.20.1250.20:FF:000052">
    <property type="entry name" value="Protein TsgA"/>
    <property type="match status" value="1"/>
</dbReference>
<name>A0A2X2W711_CITKO</name>
<accession>A0A2X2W711</accession>
<keyword evidence="3" id="KW-1133">Transmembrane helix</keyword>